<protein>
    <submittedName>
        <fullName evidence="2">Uncharacterized protein</fullName>
    </submittedName>
</protein>
<accession>A0AAV8XW65</accession>
<proteinExistence type="predicted"/>
<feature type="transmembrane region" description="Helical" evidence="1">
    <location>
        <begin position="58"/>
        <end position="78"/>
    </location>
</feature>
<keyword evidence="1" id="KW-0472">Membrane</keyword>
<feature type="transmembrane region" description="Helical" evidence="1">
    <location>
        <begin position="21"/>
        <end position="46"/>
    </location>
</feature>
<keyword evidence="1" id="KW-0812">Transmembrane</keyword>
<organism evidence="2 3">
    <name type="scientific">Aromia moschata</name>
    <dbReference type="NCBI Taxonomy" id="1265417"/>
    <lineage>
        <taxon>Eukaryota</taxon>
        <taxon>Metazoa</taxon>
        <taxon>Ecdysozoa</taxon>
        <taxon>Arthropoda</taxon>
        <taxon>Hexapoda</taxon>
        <taxon>Insecta</taxon>
        <taxon>Pterygota</taxon>
        <taxon>Neoptera</taxon>
        <taxon>Endopterygota</taxon>
        <taxon>Coleoptera</taxon>
        <taxon>Polyphaga</taxon>
        <taxon>Cucujiformia</taxon>
        <taxon>Chrysomeloidea</taxon>
        <taxon>Cerambycidae</taxon>
        <taxon>Cerambycinae</taxon>
        <taxon>Callichromatini</taxon>
        <taxon>Aromia</taxon>
    </lineage>
</organism>
<dbReference type="EMBL" id="JAPWTK010000306">
    <property type="protein sequence ID" value="KAJ8942985.1"/>
    <property type="molecule type" value="Genomic_DNA"/>
</dbReference>
<sequence>MAGYLANLQYKFRRCDCSLKTWGFIAGWLGVVLRTVAIIVLAIVIAKTTEDSSAMDRIALIIVLAYVQFSLVTNLFLIVGIQKEKPYFMLGYITIGVLELFIGLTGLIGGILILHGMNWDYLLCFFIPAVILFTGIYFFLWIQCINLFRNMEVEINIKREDNARIASIRQSYFNSPIAKY</sequence>
<name>A0AAV8XW65_9CUCU</name>
<feature type="transmembrane region" description="Helical" evidence="1">
    <location>
        <begin position="90"/>
        <end position="113"/>
    </location>
</feature>
<keyword evidence="1" id="KW-1133">Transmembrane helix</keyword>
<comment type="caution">
    <text evidence="2">The sequence shown here is derived from an EMBL/GenBank/DDBJ whole genome shotgun (WGS) entry which is preliminary data.</text>
</comment>
<reference evidence="2" key="1">
    <citation type="journal article" date="2023" name="Insect Mol. Biol.">
        <title>Genome sequencing provides insights into the evolution of gene families encoding plant cell wall-degrading enzymes in longhorned beetles.</title>
        <authorList>
            <person name="Shin N.R."/>
            <person name="Okamura Y."/>
            <person name="Kirsch R."/>
            <person name="Pauchet Y."/>
        </authorList>
    </citation>
    <scope>NUCLEOTIDE SEQUENCE</scope>
    <source>
        <strain evidence="2">AMC_N1</strain>
    </source>
</reference>
<keyword evidence="3" id="KW-1185">Reference proteome</keyword>
<evidence type="ECO:0000256" key="1">
    <source>
        <dbReference type="SAM" id="Phobius"/>
    </source>
</evidence>
<evidence type="ECO:0000313" key="3">
    <source>
        <dbReference type="Proteomes" id="UP001162162"/>
    </source>
</evidence>
<evidence type="ECO:0000313" key="2">
    <source>
        <dbReference type="EMBL" id="KAJ8942985.1"/>
    </source>
</evidence>
<dbReference type="AlphaFoldDB" id="A0AAV8XW65"/>
<dbReference type="Proteomes" id="UP001162162">
    <property type="component" value="Unassembled WGS sequence"/>
</dbReference>
<feature type="transmembrane region" description="Helical" evidence="1">
    <location>
        <begin position="119"/>
        <end position="142"/>
    </location>
</feature>
<gene>
    <name evidence="2" type="ORF">NQ318_001709</name>
</gene>